<name>A0A6B0VIY4_9EURY</name>
<keyword evidence="2" id="KW-0472">Membrane</keyword>
<evidence type="ECO:0000313" key="3">
    <source>
        <dbReference type="EMBL" id="MXV61811.1"/>
    </source>
</evidence>
<dbReference type="InterPro" id="IPR013783">
    <property type="entry name" value="Ig-like_fold"/>
</dbReference>
<feature type="region of interest" description="Disordered" evidence="1">
    <location>
        <begin position="658"/>
        <end position="733"/>
    </location>
</feature>
<comment type="caution">
    <text evidence="3">The sequence shown here is derived from an EMBL/GenBank/DDBJ whole genome shotgun (WGS) entry which is preliminary data.</text>
</comment>
<dbReference type="OrthoDB" id="205559at2157"/>
<keyword evidence="4" id="KW-1185">Reference proteome</keyword>
<keyword evidence="2" id="KW-0812">Transmembrane</keyword>
<organism evidence="3 4">
    <name type="scientific">Natronorubrum halalkaliphilum</name>
    <dbReference type="NCBI Taxonomy" id="2691917"/>
    <lineage>
        <taxon>Archaea</taxon>
        <taxon>Methanobacteriati</taxon>
        <taxon>Methanobacteriota</taxon>
        <taxon>Stenosarchaea group</taxon>
        <taxon>Halobacteria</taxon>
        <taxon>Halobacteriales</taxon>
        <taxon>Natrialbaceae</taxon>
        <taxon>Natronorubrum</taxon>
    </lineage>
</organism>
<sequence length="916" mass="97745">MTSLRTGRLSRNGLVRARFAVILAVVVLCGLVVVTGVAGVAAGDSSGSPESGAPAALGSNVVLLSDQSCDPDEDAVVVRFEDEHVVSGAAADDCPSDPHITTDDGHNTRLVVTDGIVQTETGERVLADGNEIHQLDDADPDLVVADGDFVNSSLVVGEDGRIVLEDDEDVALRTDDSRADVVFSDDPELDVTITETNSPGEGEQLDVTVEIDYVGYYDVSEDLQLKVDNGTGPELVATTGIDLEQRETKTVTLEYETQLGDASGLEVIAFANNVEDQTEVNVDRAGVFVEIIDSNRPAEGDELEVTAEIERVGDLERHDYDDPYLIEFFVDDARVSGKAVDPLDSGSSTTETFTYQTVEGDGPEIEATIDGIRGDSDTKSLEVVSESAHEGGVYVNITDSNAPEEGDDLEVTAEIGHDDLPDGDHEYQIEFLVDGSVEDTTNVTLSGPGSDTVTETFSYETDVGDAPRIDVDVTSPGDDDSTRPRIYGSGFQVEIIDTNAPVNESERLRATVTIENTGDVAGEQNVRLIVDQAADDPRRTVRSVRDNATVSLDAPEVTTERFSFETTDRDPSMVELIVRSENDEDRINATVRPDSPFFEISEADVPSSVAPGEEMSFDTVISNVGSQPGTQYVDIEFAGESAHIDRVSLDAIEETSVSSAVTAPDDPGTYEYTIRTANDTVEGTIDVGGSSADDDDDGSSSDSDSDDGSETDGESTDTETETETASETETSPADDDRSWLWLLLLFGTFGVLCAVPVWLVYRNDPDDFPPEPAEIPTALQEETAAIGAAGNEKLTSLKATDVDSLVTALKAVDAAAIVAAAKRAVGLGTGTLIVQNELPKPTTVRIRCQTADDTVLLEDLTLDPDERRELGSLPTSNQFKVGAGVEDITSHEEVFDRKNGNVGVVLRPEGIVIGNW</sequence>
<reference evidence="3 4" key="1">
    <citation type="submission" date="2020-01" db="EMBL/GenBank/DDBJ databases">
        <title>Natronorubrum sp. JWXQ-INN 674 isolated from Inner Mongolia Autonomous Region of China.</title>
        <authorList>
            <person name="Xue Q."/>
        </authorList>
    </citation>
    <scope>NUCLEOTIDE SEQUENCE [LARGE SCALE GENOMIC DNA]</scope>
    <source>
        <strain evidence="3 4">JWXQ-INN-674</strain>
    </source>
</reference>
<evidence type="ECO:0000256" key="2">
    <source>
        <dbReference type="SAM" id="Phobius"/>
    </source>
</evidence>
<gene>
    <name evidence="3" type="ORF">GS429_06975</name>
</gene>
<protein>
    <recommendedName>
        <fullName evidence="5">CARDB domain-containing protein</fullName>
    </recommendedName>
</protein>
<keyword evidence="2" id="KW-1133">Transmembrane helix</keyword>
<feature type="transmembrane region" description="Helical" evidence="2">
    <location>
        <begin position="21"/>
        <end position="42"/>
    </location>
</feature>
<accession>A0A6B0VIY4</accession>
<dbReference type="Gene3D" id="2.60.40.10">
    <property type="entry name" value="Immunoglobulins"/>
    <property type="match status" value="2"/>
</dbReference>
<dbReference type="RefSeq" id="WP_160064017.1">
    <property type="nucleotide sequence ID" value="NZ_WUYX01000024.1"/>
</dbReference>
<dbReference type="EMBL" id="WUYX01000024">
    <property type="protein sequence ID" value="MXV61811.1"/>
    <property type="molecule type" value="Genomic_DNA"/>
</dbReference>
<evidence type="ECO:0000256" key="1">
    <source>
        <dbReference type="SAM" id="MobiDB-lite"/>
    </source>
</evidence>
<evidence type="ECO:0008006" key="5">
    <source>
        <dbReference type="Google" id="ProtNLM"/>
    </source>
</evidence>
<dbReference type="Proteomes" id="UP000434101">
    <property type="component" value="Unassembled WGS sequence"/>
</dbReference>
<evidence type="ECO:0000313" key="4">
    <source>
        <dbReference type="Proteomes" id="UP000434101"/>
    </source>
</evidence>
<feature type="compositionally biased region" description="Acidic residues" evidence="1">
    <location>
        <begin position="692"/>
        <end position="726"/>
    </location>
</feature>
<feature type="transmembrane region" description="Helical" evidence="2">
    <location>
        <begin position="739"/>
        <end position="761"/>
    </location>
</feature>
<proteinExistence type="predicted"/>
<dbReference type="AlphaFoldDB" id="A0A6B0VIY4"/>